<dbReference type="PANTHER" id="PTHR42756:SF1">
    <property type="entry name" value="TRANSCRIPTIONAL REPRESSOR OF EMRAB OPERON"/>
    <property type="match status" value="1"/>
</dbReference>
<evidence type="ECO:0000256" key="2">
    <source>
        <dbReference type="ARBA" id="ARBA00023125"/>
    </source>
</evidence>
<keyword evidence="3" id="KW-0804">Transcription</keyword>
<dbReference type="RefSeq" id="WP_095102913.1">
    <property type="nucleotide sequence ID" value="NZ_BKAR01000002.1"/>
</dbReference>
<dbReference type="InterPro" id="IPR036390">
    <property type="entry name" value="WH_DNA-bd_sf"/>
</dbReference>
<keyword evidence="5" id="KW-1185">Reference proteome</keyword>
<organism evidence="4 5">
    <name type="scientific">Staphylococcus piscifermentans</name>
    <dbReference type="NCBI Taxonomy" id="70258"/>
    <lineage>
        <taxon>Bacteria</taxon>
        <taxon>Bacillati</taxon>
        <taxon>Bacillota</taxon>
        <taxon>Bacilli</taxon>
        <taxon>Bacillales</taxon>
        <taxon>Staphylococcaceae</taxon>
        <taxon>Staphylococcus</taxon>
    </lineage>
</organism>
<dbReference type="GO" id="GO:0003677">
    <property type="term" value="F:DNA binding"/>
    <property type="evidence" value="ECO:0007669"/>
    <property type="project" value="UniProtKB-KW"/>
</dbReference>
<dbReference type="InterPro" id="IPR000835">
    <property type="entry name" value="HTH_MarR-typ"/>
</dbReference>
<dbReference type="SMART" id="SM00347">
    <property type="entry name" value="HTH_MARR"/>
    <property type="match status" value="1"/>
</dbReference>
<reference evidence="4 5" key="1">
    <citation type="submission" date="2019-07" db="EMBL/GenBank/DDBJ databases">
        <title>Whole genome shotgun sequence of Staphylococcus piscifermentans NBRC 109625.</title>
        <authorList>
            <person name="Hosoyama A."/>
            <person name="Uohara A."/>
            <person name="Ohji S."/>
            <person name="Ichikawa N."/>
        </authorList>
    </citation>
    <scope>NUCLEOTIDE SEQUENCE [LARGE SCALE GENOMIC DNA]</scope>
    <source>
        <strain evidence="4 5">NBRC 109625</strain>
    </source>
</reference>
<name>A0A239THC7_9STAP</name>
<dbReference type="Pfam" id="PF12802">
    <property type="entry name" value="MarR_2"/>
    <property type="match status" value="1"/>
</dbReference>
<evidence type="ECO:0000313" key="5">
    <source>
        <dbReference type="Proteomes" id="UP000321736"/>
    </source>
</evidence>
<dbReference type="SUPFAM" id="SSF46785">
    <property type="entry name" value="Winged helix' DNA-binding domain"/>
    <property type="match status" value="1"/>
</dbReference>
<dbReference type="AlphaFoldDB" id="A0A239THC7"/>
<dbReference type="PROSITE" id="PS50995">
    <property type="entry name" value="HTH_MARR_2"/>
    <property type="match status" value="1"/>
</dbReference>
<accession>A0A239THC7</accession>
<dbReference type="GO" id="GO:0003700">
    <property type="term" value="F:DNA-binding transcription factor activity"/>
    <property type="evidence" value="ECO:0007669"/>
    <property type="project" value="InterPro"/>
</dbReference>
<comment type="caution">
    <text evidence="4">The sequence shown here is derived from an EMBL/GenBank/DDBJ whole genome shotgun (WGS) entry which is preliminary data.</text>
</comment>
<dbReference type="InterPro" id="IPR036388">
    <property type="entry name" value="WH-like_DNA-bd_sf"/>
</dbReference>
<evidence type="ECO:0000256" key="1">
    <source>
        <dbReference type="ARBA" id="ARBA00023015"/>
    </source>
</evidence>
<dbReference type="Proteomes" id="UP000321736">
    <property type="component" value="Unassembled WGS sequence"/>
</dbReference>
<proteinExistence type="predicted"/>
<dbReference type="EMBL" id="BKAR01000002">
    <property type="protein sequence ID" value="GEP83580.1"/>
    <property type="molecule type" value="Genomic_DNA"/>
</dbReference>
<keyword evidence="1" id="KW-0805">Transcription regulation</keyword>
<evidence type="ECO:0000256" key="3">
    <source>
        <dbReference type="ARBA" id="ARBA00023163"/>
    </source>
</evidence>
<sequence length="152" mass="17655">MTYDMQEALTRFDLILMSINKTISDMLQETGLEYTISREQMEALIIIRTCNQVTVNELAEKQGIFKTAASKRINKLEKLGLVKQAPSENKRIKLMQMTEEGARFLDEVKRKLSSVVEQSLHGIFSTEEINDFVDKLKDIEKALKERKRYIHD</sequence>
<dbReference type="OrthoDB" id="2401593at2"/>
<dbReference type="PANTHER" id="PTHR42756">
    <property type="entry name" value="TRANSCRIPTIONAL REGULATOR, MARR"/>
    <property type="match status" value="1"/>
</dbReference>
<evidence type="ECO:0000313" key="4">
    <source>
        <dbReference type="EMBL" id="GEP83580.1"/>
    </source>
</evidence>
<gene>
    <name evidence="4" type="ORF">SPI02_01650</name>
</gene>
<dbReference type="Gene3D" id="1.10.10.10">
    <property type="entry name" value="Winged helix-like DNA-binding domain superfamily/Winged helix DNA-binding domain"/>
    <property type="match status" value="1"/>
</dbReference>
<protein>
    <submittedName>
        <fullName evidence="4">Uncharacterized protein</fullName>
    </submittedName>
</protein>
<keyword evidence="2" id="KW-0238">DNA-binding</keyword>